<gene>
    <name evidence="3" type="ORF">IW256_006519</name>
</gene>
<organism evidence="3 4">
    <name type="scientific">Actinomadura viridis</name>
    <dbReference type="NCBI Taxonomy" id="58110"/>
    <lineage>
        <taxon>Bacteria</taxon>
        <taxon>Bacillati</taxon>
        <taxon>Actinomycetota</taxon>
        <taxon>Actinomycetes</taxon>
        <taxon>Streptosporangiales</taxon>
        <taxon>Thermomonosporaceae</taxon>
        <taxon>Actinomadura</taxon>
    </lineage>
</organism>
<feature type="domain" description="HNH nuclease" evidence="2">
    <location>
        <begin position="214"/>
        <end position="263"/>
    </location>
</feature>
<keyword evidence="4" id="KW-1185">Reference proteome</keyword>
<proteinExistence type="predicted"/>
<evidence type="ECO:0000259" key="2">
    <source>
        <dbReference type="Pfam" id="PF13391"/>
    </source>
</evidence>
<comment type="caution">
    <text evidence="3">The sequence shown here is derived from an EMBL/GenBank/DDBJ whole genome shotgun (WGS) entry which is preliminary data.</text>
</comment>
<dbReference type="InterPro" id="IPR003615">
    <property type="entry name" value="HNH_nuc"/>
</dbReference>
<sequence>MSDHTAWLALAVSGKRHHGSNDGYDDLPSAHYSWDDTVPNSRAVAVGDIIAVWDRTVLLGVSVIEEITTSSATKRLHRCPTCQKSKIGERDSLTPRYKCYDCKATFDTPASRTIQVTTYRSRHDAAWIDLAGALSGDQLRALCLSPKSQLSLRPLNWTAFTHVLAHDTAAVLPERLLNATQDRLAGGHTHATVRVRIGQANFRRALLQSHGPVCTFTGPAPEAVLEAAHLYSYAEHATHDADGGMLLRRDIHRLFDLGQLAINPDTHTIDVGPPASCYDEYERLQSQPLHHPPTPGQAGWLTEHWHTHRAAPSESHSEHKRHVEEEA</sequence>
<feature type="compositionally biased region" description="Basic and acidic residues" evidence="1">
    <location>
        <begin position="315"/>
        <end position="327"/>
    </location>
</feature>
<name>A0A931GR36_9ACTN</name>
<evidence type="ECO:0000256" key="1">
    <source>
        <dbReference type="SAM" id="MobiDB-lite"/>
    </source>
</evidence>
<evidence type="ECO:0000313" key="4">
    <source>
        <dbReference type="Proteomes" id="UP000614047"/>
    </source>
</evidence>
<protein>
    <submittedName>
        <fullName evidence="3">Ribosomal protein L37AE/L43A</fullName>
    </submittedName>
</protein>
<feature type="region of interest" description="Disordered" evidence="1">
    <location>
        <begin position="307"/>
        <end position="327"/>
    </location>
</feature>
<evidence type="ECO:0000313" key="3">
    <source>
        <dbReference type="EMBL" id="MBG6092406.1"/>
    </source>
</evidence>
<dbReference type="GO" id="GO:0005840">
    <property type="term" value="C:ribosome"/>
    <property type="evidence" value="ECO:0007669"/>
    <property type="project" value="UniProtKB-KW"/>
</dbReference>
<dbReference type="Proteomes" id="UP000614047">
    <property type="component" value="Unassembled WGS sequence"/>
</dbReference>
<dbReference type="EMBL" id="JADOUA010000001">
    <property type="protein sequence ID" value="MBG6092406.1"/>
    <property type="molecule type" value="Genomic_DNA"/>
</dbReference>
<reference evidence="3" key="1">
    <citation type="submission" date="2020-11" db="EMBL/GenBank/DDBJ databases">
        <title>Sequencing the genomes of 1000 actinobacteria strains.</title>
        <authorList>
            <person name="Klenk H.-P."/>
        </authorList>
    </citation>
    <scope>NUCLEOTIDE SEQUENCE</scope>
    <source>
        <strain evidence="3">DSM 43175</strain>
    </source>
</reference>
<dbReference type="Pfam" id="PF13391">
    <property type="entry name" value="HNH_2"/>
    <property type="match status" value="1"/>
</dbReference>
<keyword evidence="3" id="KW-0687">Ribonucleoprotein</keyword>
<keyword evidence="3" id="KW-0689">Ribosomal protein</keyword>
<dbReference type="AlphaFoldDB" id="A0A931GR36"/>
<dbReference type="RefSeq" id="WP_197014599.1">
    <property type="nucleotide sequence ID" value="NZ_BAABES010000012.1"/>
</dbReference>
<accession>A0A931GR36</accession>